<dbReference type="HOGENOM" id="CLU_1340788_0_0_2"/>
<dbReference type="InterPro" id="IPR009050">
    <property type="entry name" value="Globin-like_sf"/>
</dbReference>
<dbReference type="Proteomes" id="UP000000641">
    <property type="component" value="Chromosome"/>
</dbReference>
<dbReference type="InterPro" id="IPR044398">
    <property type="entry name" value="Globin-sensor_dom"/>
</dbReference>
<organism evidence="3 4">
    <name type="scientific">Thermofilum pendens (strain DSM 2475 / Hrk 5)</name>
    <dbReference type="NCBI Taxonomy" id="368408"/>
    <lineage>
        <taxon>Archaea</taxon>
        <taxon>Thermoproteota</taxon>
        <taxon>Thermoprotei</taxon>
        <taxon>Thermofilales</taxon>
        <taxon>Thermofilaceae</taxon>
        <taxon>Thermofilum</taxon>
    </lineage>
</organism>
<dbReference type="EMBL" id="CP000505">
    <property type="protein sequence ID" value="ABL79022.1"/>
    <property type="molecule type" value="Genomic_DNA"/>
</dbReference>
<dbReference type="STRING" id="368408.Tpen_1627"/>
<keyword evidence="1" id="KW-0812">Transmembrane</keyword>
<evidence type="ECO:0000256" key="1">
    <source>
        <dbReference type="SAM" id="Phobius"/>
    </source>
</evidence>
<dbReference type="Pfam" id="PF11563">
    <property type="entry name" value="Protoglobin"/>
    <property type="match status" value="1"/>
</dbReference>
<dbReference type="SUPFAM" id="SSF46458">
    <property type="entry name" value="Globin-like"/>
    <property type="match status" value="1"/>
</dbReference>
<proteinExistence type="predicted"/>
<sequence>MRGLLDSVKRSIVEYAESWSQRSRKVVGISEADIELLRSSWSDANALIDGVVEGFLGRVYEDEEVARLIKEGALSLEELREFCKSHLILVFNGNYDRAHGLWLFWVGLRNLSRGVPVRLDMEFLGFALSELLTRFDDRVKVSLVKAFMWTASVFASAYYASAALSFYLATGVRRELSERLIRQAAEELGRSVEEAISSGSGTPG</sequence>
<dbReference type="InterPro" id="IPR012292">
    <property type="entry name" value="Globin/Proto"/>
</dbReference>
<keyword evidence="1" id="KW-1133">Transmembrane helix</keyword>
<feature type="transmembrane region" description="Helical" evidence="1">
    <location>
        <begin position="146"/>
        <end position="169"/>
    </location>
</feature>
<name>A1S0P2_THEPD</name>
<dbReference type="AlphaFoldDB" id="A1S0P2"/>
<dbReference type="KEGG" id="tpe:Tpen_1627"/>
<dbReference type="EnsemblBacteria" id="ABL79022">
    <property type="protein sequence ID" value="ABL79022"/>
    <property type="gene ID" value="Tpen_1627"/>
</dbReference>
<evidence type="ECO:0000259" key="2">
    <source>
        <dbReference type="Pfam" id="PF11563"/>
    </source>
</evidence>
<keyword evidence="1" id="KW-0472">Membrane</keyword>
<keyword evidence="4" id="KW-1185">Reference proteome</keyword>
<feature type="domain" description="Globin-sensor" evidence="2">
    <location>
        <begin position="24"/>
        <end position="139"/>
    </location>
</feature>
<dbReference type="GO" id="GO:0020037">
    <property type="term" value="F:heme binding"/>
    <property type="evidence" value="ECO:0007669"/>
    <property type="project" value="InterPro"/>
</dbReference>
<protein>
    <recommendedName>
        <fullName evidence="2">Globin-sensor domain-containing protein</fullName>
    </recommendedName>
</protein>
<accession>A1S0P2</accession>
<evidence type="ECO:0000313" key="4">
    <source>
        <dbReference type="Proteomes" id="UP000000641"/>
    </source>
</evidence>
<reference evidence="4" key="1">
    <citation type="journal article" date="2008" name="J. Bacteriol.">
        <title>Genome sequence of Thermofilum pendens reveals an exceptional loss of biosynthetic pathways without genome reduction.</title>
        <authorList>
            <person name="Anderson I."/>
            <person name="Rodriguez J."/>
            <person name="Susanti D."/>
            <person name="Porat I."/>
            <person name="Reich C."/>
            <person name="Ulrich L.E."/>
            <person name="Elkins J.G."/>
            <person name="Mavromatis K."/>
            <person name="Lykidis A."/>
            <person name="Kim E."/>
            <person name="Thompson L.S."/>
            <person name="Nolan M."/>
            <person name="Land M."/>
            <person name="Copeland A."/>
            <person name="Lapidus A."/>
            <person name="Lucas S."/>
            <person name="Detter C."/>
            <person name="Zhulin I.B."/>
            <person name="Olsen G.J."/>
            <person name="Whitman W."/>
            <person name="Mukhopadhyay B."/>
            <person name="Bristow J."/>
            <person name="Kyrpides N."/>
        </authorList>
    </citation>
    <scope>NUCLEOTIDE SEQUENCE [LARGE SCALE GENOMIC DNA]</scope>
    <source>
        <strain evidence="4">DSM 2475 / Hrk 5</strain>
    </source>
</reference>
<gene>
    <name evidence="3" type="ordered locus">Tpen_1627</name>
</gene>
<dbReference type="GO" id="GO:0019825">
    <property type="term" value="F:oxygen binding"/>
    <property type="evidence" value="ECO:0007669"/>
    <property type="project" value="InterPro"/>
</dbReference>
<evidence type="ECO:0000313" key="3">
    <source>
        <dbReference type="EMBL" id="ABL79022.1"/>
    </source>
</evidence>
<dbReference type="Gene3D" id="1.10.490.10">
    <property type="entry name" value="Globins"/>
    <property type="match status" value="1"/>
</dbReference>